<dbReference type="AlphaFoldDB" id="A0A6C1B275"/>
<reference evidence="2 3" key="1">
    <citation type="submission" date="2020-02" db="EMBL/GenBank/DDBJ databases">
        <title>Nitrogenibacter mangrovi gen. nov., sp. nov. isolated from mangrove sediment, a denitrifying betaproteobacterium.</title>
        <authorList>
            <person name="Liao H."/>
            <person name="Tian Y."/>
        </authorList>
    </citation>
    <scope>NUCLEOTIDE SEQUENCE [LARGE SCALE GENOMIC DNA]</scope>
    <source>
        <strain evidence="2 3">M9-3-2</strain>
    </source>
</reference>
<evidence type="ECO:0000313" key="3">
    <source>
        <dbReference type="Proteomes" id="UP000501991"/>
    </source>
</evidence>
<feature type="region of interest" description="Disordered" evidence="1">
    <location>
        <begin position="140"/>
        <end position="177"/>
    </location>
</feature>
<protein>
    <submittedName>
        <fullName evidence="2">Uncharacterized protein</fullName>
    </submittedName>
</protein>
<keyword evidence="3" id="KW-1185">Reference proteome</keyword>
<evidence type="ECO:0000313" key="2">
    <source>
        <dbReference type="EMBL" id="QID17473.1"/>
    </source>
</evidence>
<accession>A0A6C1B275</accession>
<dbReference type="KEGG" id="azq:G3580_07340"/>
<name>A0A6C1B275_9RHOO</name>
<gene>
    <name evidence="2" type="ORF">G3580_07340</name>
</gene>
<evidence type="ECO:0000256" key="1">
    <source>
        <dbReference type="SAM" id="MobiDB-lite"/>
    </source>
</evidence>
<dbReference type="EMBL" id="CP048836">
    <property type="protein sequence ID" value="QID17473.1"/>
    <property type="molecule type" value="Genomic_DNA"/>
</dbReference>
<proteinExistence type="predicted"/>
<feature type="compositionally biased region" description="Polar residues" evidence="1">
    <location>
        <begin position="168"/>
        <end position="177"/>
    </location>
</feature>
<organism evidence="2 3">
    <name type="scientific">Nitrogeniibacter mangrovi</name>
    <dbReference type="NCBI Taxonomy" id="2016596"/>
    <lineage>
        <taxon>Bacteria</taxon>
        <taxon>Pseudomonadati</taxon>
        <taxon>Pseudomonadota</taxon>
        <taxon>Betaproteobacteria</taxon>
        <taxon>Rhodocyclales</taxon>
        <taxon>Zoogloeaceae</taxon>
        <taxon>Nitrogeniibacter</taxon>
    </lineage>
</organism>
<sequence>MQVIIFDAARPGGIPFIGALQQSAKPHQIHTEARILTGSRPRTNPRHVYLLPIRLVPSLALFVTQPRIQMSFKGTIMLHRIITAAVLGCATCSGAANAAMHADANRRTSPASAPADAPIIADAAPRIAFDIAAPVPHGELALAQPAPTRSTADDTPAQPDGDAPPSAATVSSWRALA</sequence>
<dbReference type="Proteomes" id="UP000501991">
    <property type="component" value="Chromosome"/>
</dbReference>
<dbReference type="RefSeq" id="WP_173764637.1">
    <property type="nucleotide sequence ID" value="NZ_CP048836.1"/>
</dbReference>